<keyword evidence="2" id="KW-0732">Signal</keyword>
<dbReference type="PROSITE" id="PS51257">
    <property type="entry name" value="PROKAR_LIPOPROTEIN"/>
    <property type="match status" value="1"/>
</dbReference>
<feature type="region of interest" description="Disordered" evidence="1">
    <location>
        <begin position="26"/>
        <end position="48"/>
    </location>
</feature>
<organism evidence="3 4">
    <name type="scientific">Pseudoxanthomonas taiwanensis</name>
    <dbReference type="NCBI Taxonomy" id="176598"/>
    <lineage>
        <taxon>Bacteria</taxon>
        <taxon>Pseudomonadati</taxon>
        <taxon>Pseudomonadota</taxon>
        <taxon>Gammaproteobacteria</taxon>
        <taxon>Lysobacterales</taxon>
        <taxon>Lysobacteraceae</taxon>
        <taxon>Pseudoxanthomonas</taxon>
    </lineage>
</organism>
<comment type="caution">
    <text evidence="3">The sequence shown here is derived from an EMBL/GenBank/DDBJ whole genome shotgun (WGS) entry which is preliminary data.</text>
</comment>
<feature type="compositionally biased region" description="Pro residues" evidence="1">
    <location>
        <begin position="35"/>
        <end position="46"/>
    </location>
</feature>
<keyword evidence="4" id="KW-1185">Reference proteome</keyword>
<gene>
    <name evidence="3" type="ORF">CR938_05775</name>
</gene>
<feature type="chain" id="PRO_5037403593" description="PKD domain-containing protein" evidence="2">
    <location>
        <begin position="22"/>
        <end position="163"/>
    </location>
</feature>
<evidence type="ECO:0008006" key="5">
    <source>
        <dbReference type="Google" id="ProtNLM"/>
    </source>
</evidence>
<protein>
    <recommendedName>
        <fullName evidence="5">PKD domain-containing protein</fullName>
    </recommendedName>
</protein>
<accession>A0A921P4G7</accession>
<sequence>MNHRTLLMLSTALAAAVTLSACKRDQEQSVMSQPDPAPAPMTPAEPAPAAATASVASVDLGNAVGTDNRVTAPTTTFAPGDTIYAAVTTRTGDPNASVPARLAARWTYQDGQVVHEEGQDLTLAGDGVTTFQISKPDGFPAGRYRVEISLDGAVVETREFEVR</sequence>
<dbReference type="EMBL" id="PDWK01000021">
    <property type="protein sequence ID" value="KAF1689411.1"/>
    <property type="molecule type" value="Genomic_DNA"/>
</dbReference>
<dbReference type="OrthoDB" id="6008970at2"/>
<reference evidence="3" key="1">
    <citation type="submission" date="2017-10" db="EMBL/GenBank/DDBJ databases">
        <title>Whole genome sequencing of members of genus Pseudoxanthomonas.</title>
        <authorList>
            <person name="Kumar S."/>
            <person name="Bansal K."/>
            <person name="Kaur A."/>
            <person name="Patil P."/>
            <person name="Sharma S."/>
            <person name="Patil P.B."/>
        </authorList>
    </citation>
    <scope>NUCLEOTIDE SEQUENCE</scope>
    <source>
        <strain evidence="3">DSM 22914</strain>
    </source>
</reference>
<proteinExistence type="predicted"/>
<dbReference type="Proteomes" id="UP000717981">
    <property type="component" value="Unassembled WGS sequence"/>
</dbReference>
<evidence type="ECO:0000313" key="4">
    <source>
        <dbReference type="Proteomes" id="UP000717981"/>
    </source>
</evidence>
<evidence type="ECO:0000313" key="3">
    <source>
        <dbReference type="EMBL" id="KAF1689411.1"/>
    </source>
</evidence>
<dbReference type="RefSeq" id="WP_162124086.1">
    <property type="nucleotide sequence ID" value="NZ_PDWK01000021.1"/>
</dbReference>
<feature type="signal peptide" evidence="2">
    <location>
        <begin position="1"/>
        <end position="21"/>
    </location>
</feature>
<evidence type="ECO:0000256" key="2">
    <source>
        <dbReference type="SAM" id="SignalP"/>
    </source>
</evidence>
<name>A0A921P4G7_9GAMM</name>
<dbReference type="AlphaFoldDB" id="A0A921P4G7"/>
<evidence type="ECO:0000256" key="1">
    <source>
        <dbReference type="SAM" id="MobiDB-lite"/>
    </source>
</evidence>